<dbReference type="Proteomes" id="UP000204048">
    <property type="component" value="Segment"/>
</dbReference>
<protein>
    <submittedName>
        <fullName evidence="2">Uncharacterized protein</fullName>
    </submittedName>
</protein>
<name>M4SQI1_9CAUD</name>
<proteinExistence type="predicted"/>
<dbReference type="RefSeq" id="YP_007674243.1">
    <property type="nucleotide sequence ID" value="NC_020849.1"/>
</dbReference>
<keyword evidence="1" id="KW-0812">Transmembrane</keyword>
<evidence type="ECO:0000313" key="2">
    <source>
        <dbReference type="EMBL" id="AGH57565.1"/>
    </source>
</evidence>
<evidence type="ECO:0000313" key="3">
    <source>
        <dbReference type="Proteomes" id="UP000204048"/>
    </source>
</evidence>
<dbReference type="GeneID" id="15010776"/>
<keyword evidence="3" id="KW-1185">Reference proteome</keyword>
<reference evidence="2 3" key="1">
    <citation type="submission" date="2010-11" db="EMBL/GenBank/DDBJ databases">
        <title>The Genome Sequence of Pseudoalteromonas phage pYD6-A.</title>
        <authorList>
            <consortium name="The Broad Institute Genome Sequencing Platform"/>
            <person name="Henn M.R."/>
            <person name="Wolf A."/>
            <person name="Jost G."/>
            <person name="Levin J."/>
            <person name="Malboeuf C."/>
            <person name="Casali M."/>
            <person name="Russ C."/>
            <person name="Lennon N."/>
            <person name="Chapman S.B."/>
            <person name="Erlich R."/>
            <person name="Young S.K."/>
            <person name="Yandava C."/>
            <person name="Zeng Q."/>
            <person name="Alvarado L."/>
            <person name="Anderson S."/>
            <person name="Berlin A."/>
            <person name="Chen Z."/>
            <person name="Freedman E."/>
            <person name="Gellesch M."/>
            <person name="Goldberg J."/>
            <person name="Green L."/>
            <person name="Griggs A."/>
            <person name="Gujja S."/>
            <person name="Heilman E.R."/>
            <person name="Heiman D."/>
            <person name="Hollinger A."/>
            <person name="Howarth C."/>
            <person name="Larson L."/>
            <person name="Mehta T."/>
            <person name="Pearson M."/>
            <person name="Roberts A."/>
            <person name="Ryan E."/>
            <person name="Saif S."/>
            <person name="Shea T."/>
            <person name="Shenoy N."/>
            <person name="Sisk P."/>
            <person name="Stolte C."/>
            <person name="Sykes S."/>
            <person name="White J."/>
            <person name="Haas B."/>
            <person name="Nusbaum C."/>
            <person name="Birren B."/>
        </authorList>
    </citation>
    <scope>NUCLEOTIDE SEQUENCE [LARGE SCALE GENOMIC DNA]</scope>
    <source>
        <strain evidence="3">pYD6-A</strain>
    </source>
</reference>
<keyword evidence="1" id="KW-1133">Transmembrane helix</keyword>
<feature type="transmembrane region" description="Helical" evidence="1">
    <location>
        <begin position="6"/>
        <end position="28"/>
    </location>
</feature>
<organism evidence="2 3">
    <name type="scientific">Pseudoalteromonas phage pYD6-A</name>
    <dbReference type="NCBI Taxonomy" id="754052"/>
    <lineage>
        <taxon>Viruses</taxon>
        <taxon>Duplodnaviria</taxon>
        <taxon>Heunggongvirae</taxon>
        <taxon>Uroviricota</taxon>
        <taxon>Caudoviricetes</taxon>
        <taxon>Schitoviridae</taxon>
        <taxon>Fuhrmanvirinae</taxon>
        <taxon>Matsuvirus</taxon>
        <taxon>Matsuvirus pYD6A</taxon>
    </lineage>
</organism>
<keyword evidence="1" id="KW-0472">Membrane</keyword>
<evidence type="ECO:0000256" key="1">
    <source>
        <dbReference type="SAM" id="Phobius"/>
    </source>
</evidence>
<sequence>MTFLNILLFIIFMVGGVVAILFFFNWFIDQYKKDRPYIIDISHEEEVLQKLRSKSAYVIELRYLFGLLKSGKYLNSAGVGAKAKSIEELYRSDAIFTDPLAVEKTIKLFMPPKISGKAKTLNEIKTEKLIDG</sequence>
<accession>M4SQI1</accession>
<gene>
    <name evidence="2" type="ORF">PYDG_00033</name>
</gene>
<dbReference type="KEGG" id="vg:15010776"/>
<dbReference type="EMBL" id="JF974296">
    <property type="protein sequence ID" value="AGH57565.1"/>
    <property type="molecule type" value="Genomic_DNA"/>
</dbReference>